<dbReference type="KEGG" id="tim:GMBLW1_43520"/>
<feature type="binding site" evidence="7">
    <location>
        <position position="222"/>
    </location>
    <ligand>
        <name>Zn(2+)</name>
        <dbReference type="ChEBI" id="CHEBI:29105"/>
    </ligand>
</feature>
<reference evidence="9" key="1">
    <citation type="submission" date="2019-04" db="EMBL/GenBank/DDBJ databases">
        <authorList>
            <consortium name="Science for Life Laboratories"/>
        </authorList>
    </citation>
    <scope>NUCLEOTIDE SEQUENCE</scope>
    <source>
        <strain evidence="9">MBLW1</strain>
    </source>
</reference>
<keyword evidence="10" id="KW-1185">Reference proteome</keyword>
<dbReference type="Proteomes" id="UP000464378">
    <property type="component" value="Chromosome"/>
</dbReference>
<evidence type="ECO:0000313" key="9">
    <source>
        <dbReference type="EMBL" id="VIP04841.1"/>
    </source>
</evidence>
<evidence type="ECO:0000256" key="6">
    <source>
        <dbReference type="PIRSR" id="PIRSR038994-1"/>
    </source>
</evidence>
<accession>A0A6C2YTX5</accession>
<evidence type="ECO:0000256" key="1">
    <source>
        <dbReference type="ARBA" id="ARBA00010716"/>
    </source>
</evidence>
<evidence type="ECO:0000256" key="3">
    <source>
        <dbReference type="ARBA" id="ARBA00022801"/>
    </source>
</evidence>
<evidence type="ECO:0000256" key="2">
    <source>
        <dbReference type="ARBA" id="ARBA00022723"/>
    </source>
</evidence>
<dbReference type="SUPFAM" id="SSF51556">
    <property type="entry name" value="Metallo-dependent hydrolases"/>
    <property type="match status" value="1"/>
</dbReference>
<protein>
    <recommendedName>
        <fullName evidence="8">Amidohydrolase-related domain-containing protein</fullName>
    </recommendedName>
</protein>
<dbReference type="EMBL" id="LR586016">
    <property type="protein sequence ID" value="VIP04841.1"/>
    <property type="molecule type" value="Genomic_DNA"/>
</dbReference>
<dbReference type="GO" id="GO:0046872">
    <property type="term" value="F:metal ion binding"/>
    <property type="evidence" value="ECO:0007669"/>
    <property type="project" value="UniProtKB-KW"/>
</dbReference>
<feature type="domain" description="Amidohydrolase-related" evidence="8">
    <location>
        <begin position="56"/>
        <end position="396"/>
    </location>
</feature>
<evidence type="ECO:0000259" key="8">
    <source>
        <dbReference type="Pfam" id="PF01979"/>
    </source>
</evidence>
<sequence>MSCTTVFTNGRIILPDSICDGGWVAIHQDRIVAMGQAGDAWPKSDDSTIVDLAGAYLAPGFVDLHVHGGDGADFMDLTAAAFRTVCRAHARHGTTAICPTSCVAPHDECVQFLRLCQQFLGESTGGARVIGGHFYGPYFHAPAKGCHPSLGLRPPLESEFAEYLAFGTPTIVRATVAPELPNAEAFARACVAAGIGVNAGHSHATFAQMEAAIGWGTSHVDHLFCAMSDRARLRLSQAYPMRGGVLEATLYFDELTTEVIADGKHLSADLLRLAFKLKGADRLAIVTDSSRGLDMPDGEMLFGSPSCAEWFRKQDGVGVTLDGTALASSVVGMDDSVRTFHRLTGVLLPVVVRMASLTPARIVGMDSDIGSIAVGKRADFAVMNADLAVIRTIVGGIELTEFPKPIGEFGVELGHSPNGIR</sequence>
<dbReference type="FunCoup" id="A0A6C2YTX5">
    <property type="interactions" value="173"/>
</dbReference>
<dbReference type="InterPro" id="IPR032466">
    <property type="entry name" value="Metal_Hydrolase"/>
</dbReference>
<dbReference type="EMBL" id="LR593887">
    <property type="protein sequence ID" value="VTS07042.1"/>
    <property type="molecule type" value="Genomic_DNA"/>
</dbReference>
<evidence type="ECO:0000256" key="5">
    <source>
        <dbReference type="PIRNR" id="PIRNR038994"/>
    </source>
</evidence>
<evidence type="ECO:0000256" key="4">
    <source>
        <dbReference type="ARBA" id="ARBA00023277"/>
    </source>
</evidence>
<dbReference type="PIRSF" id="PIRSF038994">
    <property type="entry name" value="NagA"/>
    <property type="match status" value="1"/>
</dbReference>
<dbReference type="Gene3D" id="3.20.20.140">
    <property type="entry name" value="Metal-dependent hydrolases"/>
    <property type="match status" value="1"/>
</dbReference>
<keyword evidence="2 7" id="KW-0479">Metal-binding</keyword>
<evidence type="ECO:0000313" key="10">
    <source>
        <dbReference type="Proteomes" id="UP000464378"/>
    </source>
</evidence>
<dbReference type="PANTHER" id="PTHR11113">
    <property type="entry name" value="N-ACETYLGLUCOSAMINE-6-PHOSPHATE DEACETYLASE"/>
    <property type="match status" value="1"/>
</dbReference>
<dbReference type="GO" id="GO:0006046">
    <property type="term" value="P:N-acetylglucosamine catabolic process"/>
    <property type="evidence" value="ECO:0007669"/>
    <property type="project" value="TreeGrafter"/>
</dbReference>
<dbReference type="SUPFAM" id="SSF51338">
    <property type="entry name" value="Composite domain of metallo-dependent hydrolases"/>
    <property type="match status" value="1"/>
</dbReference>
<dbReference type="AlphaFoldDB" id="A0A6C2YTX5"/>
<dbReference type="InterPro" id="IPR011059">
    <property type="entry name" value="Metal-dep_hydrolase_composite"/>
</dbReference>
<comment type="cofactor">
    <cofactor evidence="7">
        <name>a divalent metal cation</name>
        <dbReference type="ChEBI" id="CHEBI:60240"/>
    </cofactor>
    <text evidence="7">Binds 1 divalent metal cation per subunit.</text>
</comment>
<dbReference type="RefSeq" id="WP_162659868.1">
    <property type="nucleotide sequence ID" value="NZ_LR593887.1"/>
</dbReference>
<evidence type="ECO:0000256" key="7">
    <source>
        <dbReference type="PIRSR" id="PIRSR038994-3"/>
    </source>
</evidence>
<keyword evidence="4 5" id="KW-0119">Carbohydrate metabolism</keyword>
<dbReference type="Gene3D" id="2.30.40.10">
    <property type="entry name" value="Urease, subunit C, domain 1"/>
    <property type="match status" value="1"/>
</dbReference>
<dbReference type="InterPro" id="IPR003764">
    <property type="entry name" value="GlcNAc_6-P_deAcase"/>
</dbReference>
<dbReference type="InterPro" id="IPR006680">
    <property type="entry name" value="Amidohydro-rel"/>
</dbReference>
<proteinExistence type="inferred from homology"/>
<organism evidence="9">
    <name type="scientific">Tuwongella immobilis</name>
    <dbReference type="NCBI Taxonomy" id="692036"/>
    <lineage>
        <taxon>Bacteria</taxon>
        <taxon>Pseudomonadati</taxon>
        <taxon>Planctomycetota</taxon>
        <taxon>Planctomycetia</taxon>
        <taxon>Gemmatales</taxon>
        <taxon>Gemmataceae</taxon>
        <taxon>Tuwongella</taxon>
    </lineage>
</organism>
<feature type="binding site" evidence="7">
    <location>
        <position position="201"/>
    </location>
    <ligand>
        <name>Zn(2+)</name>
        <dbReference type="ChEBI" id="CHEBI:29105"/>
    </ligand>
</feature>
<comment type="similarity">
    <text evidence="1 5">Belongs to the metallo-dependent hydrolases superfamily. NagA family.</text>
</comment>
<name>A0A6C2YTX5_9BACT</name>
<keyword evidence="3 5" id="KW-0378">Hydrolase</keyword>
<dbReference type="Pfam" id="PF01979">
    <property type="entry name" value="Amidohydro_1"/>
    <property type="match status" value="1"/>
</dbReference>
<dbReference type="InParanoid" id="A0A6C2YTX5"/>
<feature type="active site" description="Proton donor/acceptor" evidence="6">
    <location>
        <position position="288"/>
    </location>
</feature>
<gene>
    <name evidence="9" type="ORF">GMBLW1_43520</name>
</gene>
<dbReference type="GO" id="GO:0008448">
    <property type="term" value="F:N-acetylglucosamine-6-phosphate deacetylase activity"/>
    <property type="evidence" value="ECO:0007669"/>
    <property type="project" value="InterPro"/>
</dbReference>
<dbReference type="PANTHER" id="PTHR11113:SF14">
    <property type="entry name" value="N-ACETYLGLUCOSAMINE-6-PHOSPHATE DEACETYLASE"/>
    <property type="match status" value="1"/>
</dbReference>